<organism evidence="2 3">
    <name type="scientific">Brevibacillus invocatus</name>
    <dbReference type="NCBI Taxonomy" id="173959"/>
    <lineage>
        <taxon>Bacteria</taxon>
        <taxon>Bacillati</taxon>
        <taxon>Bacillota</taxon>
        <taxon>Bacilli</taxon>
        <taxon>Bacillales</taxon>
        <taxon>Paenibacillaceae</taxon>
        <taxon>Brevibacillus</taxon>
    </lineage>
</organism>
<dbReference type="RefSeq" id="WP_122908325.1">
    <property type="nucleotide sequence ID" value="NZ_CBCSBE010000001.1"/>
</dbReference>
<keyword evidence="1" id="KW-0812">Transmembrane</keyword>
<dbReference type="AlphaFoldDB" id="A0A3M8CI11"/>
<evidence type="ECO:0000313" key="2">
    <source>
        <dbReference type="EMBL" id="RNB75362.1"/>
    </source>
</evidence>
<reference evidence="2 3" key="1">
    <citation type="submission" date="2018-10" db="EMBL/GenBank/DDBJ databases">
        <title>Phylogenomics of Brevibacillus.</title>
        <authorList>
            <person name="Dunlap C."/>
        </authorList>
    </citation>
    <scope>NUCLEOTIDE SEQUENCE [LARGE SCALE GENOMIC DNA]</scope>
    <source>
        <strain evidence="2 3">JCM 12215</strain>
    </source>
</reference>
<accession>A0A3M8CI11</accession>
<gene>
    <name evidence="2" type="ORF">EDM52_07185</name>
</gene>
<protein>
    <submittedName>
        <fullName evidence="2">DUF2768 family protein</fullName>
    </submittedName>
</protein>
<dbReference type="Proteomes" id="UP000282028">
    <property type="component" value="Unassembled WGS sequence"/>
</dbReference>
<keyword evidence="1" id="KW-0472">Membrane</keyword>
<comment type="caution">
    <text evidence="2">The sequence shown here is derived from an EMBL/GenBank/DDBJ whole genome shotgun (WGS) entry which is preliminary data.</text>
</comment>
<evidence type="ECO:0000256" key="1">
    <source>
        <dbReference type="SAM" id="Phobius"/>
    </source>
</evidence>
<dbReference type="EMBL" id="RHHR01000010">
    <property type="protein sequence ID" value="RNB75362.1"/>
    <property type="molecule type" value="Genomic_DNA"/>
</dbReference>
<dbReference type="Pfam" id="PF10966">
    <property type="entry name" value="DUF2768"/>
    <property type="match status" value="1"/>
</dbReference>
<feature type="transmembrane region" description="Helical" evidence="1">
    <location>
        <begin position="6"/>
        <end position="27"/>
    </location>
</feature>
<proteinExistence type="predicted"/>
<sequence length="62" mass="7311">MYIDPITKMNISFVAIALMFVCNFMMLFSRKTQNAWLRFVLRTVGFLMLLVIFVLILVVMFV</sequence>
<feature type="transmembrane region" description="Helical" evidence="1">
    <location>
        <begin position="39"/>
        <end position="61"/>
    </location>
</feature>
<name>A0A3M8CI11_9BACL</name>
<dbReference type="OrthoDB" id="2476435at2"/>
<keyword evidence="3" id="KW-1185">Reference proteome</keyword>
<dbReference type="InterPro" id="IPR020076">
    <property type="entry name" value="DUF2768"/>
</dbReference>
<evidence type="ECO:0000313" key="3">
    <source>
        <dbReference type="Proteomes" id="UP000282028"/>
    </source>
</evidence>
<keyword evidence="1" id="KW-1133">Transmembrane helix</keyword>